<dbReference type="OrthoDB" id="3782625at2759"/>
<dbReference type="STRING" id="97972.A0A2V1DBQ4"/>
<sequence>MALNDWFYKSLEENRTTFDEKVYPLSTRQKASFNKCYKLLDESVTSGSRARKSIRRRARTVLATAFTDICPEVFLLSTLAAPVSKLAAVSEQTLIRDLKTWWDNVAHPYGLTAVTNELCHNYSIKDLIHPKKPSFIDTFEAAIYTAGENIPDSTEREVWISSCHDRLRDLKLIADAEKDDGGSTKRKRRPNDDGEFDPSNGQTRATQKRSLETNTRAACLQDEAVSTSVQEENAIEAGSELAEASHRQNAGQAEDGIEMAWVAVMAEMTKIKSVLGSYLFTGIKSSHMRHGEGEATRLTNTVHLHLPYGPWQDYKLDIWLPSYFGISISQAAKRSAKELEAMLGDFLFKAMNDSNRMMGKSAPTGAINVSYPSQDDGDDCKVEVMLEFQAGGYVYKEIYPQVLSLTD</sequence>
<evidence type="ECO:0000313" key="3">
    <source>
        <dbReference type="Proteomes" id="UP000244855"/>
    </source>
</evidence>
<proteinExistence type="predicted"/>
<keyword evidence="3" id="KW-1185">Reference proteome</keyword>
<evidence type="ECO:0000313" key="2">
    <source>
        <dbReference type="EMBL" id="PVH95540.1"/>
    </source>
</evidence>
<accession>A0A2V1DBQ4</accession>
<reference evidence="2 3" key="1">
    <citation type="journal article" date="2018" name="Sci. Rep.">
        <title>Comparative genomics provides insights into the lifestyle and reveals functional heterogeneity of dark septate endophytic fungi.</title>
        <authorList>
            <person name="Knapp D.G."/>
            <person name="Nemeth J.B."/>
            <person name="Barry K."/>
            <person name="Hainaut M."/>
            <person name="Henrissat B."/>
            <person name="Johnson J."/>
            <person name="Kuo A."/>
            <person name="Lim J.H.P."/>
            <person name="Lipzen A."/>
            <person name="Nolan M."/>
            <person name="Ohm R.A."/>
            <person name="Tamas L."/>
            <person name="Grigoriev I.V."/>
            <person name="Spatafora J.W."/>
            <person name="Nagy L.G."/>
            <person name="Kovacs G.M."/>
        </authorList>
    </citation>
    <scope>NUCLEOTIDE SEQUENCE [LARGE SCALE GENOMIC DNA]</scope>
    <source>
        <strain evidence="2 3">DSE2036</strain>
    </source>
</reference>
<name>A0A2V1DBQ4_9PLEO</name>
<dbReference type="AlphaFoldDB" id="A0A2V1DBQ4"/>
<protein>
    <submittedName>
        <fullName evidence="2">Uncharacterized protein</fullName>
    </submittedName>
</protein>
<feature type="region of interest" description="Disordered" evidence="1">
    <location>
        <begin position="178"/>
        <end position="213"/>
    </location>
</feature>
<gene>
    <name evidence="2" type="ORF">DM02DRAFT_617833</name>
</gene>
<dbReference type="Proteomes" id="UP000244855">
    <property type="component" value="Unassembled WGS sequence"/>
</dbReference>
<evidence type="ECO:0000256" key="1">
    <source>
        <dbReference type="SAM" id="MobiDB-lite"/>
    </source>
</evidence>
<organism evidence="2 3">
    <name type="scientific">Periconia macrospinosa</name>
    <dbReference type="NCBI Taxonomy" id="97972"/>
    <lineage>
        <taxon>Eukaryota</taxon>
        <taxon>Fungi</taxon>
        <taxon>Dikarya</taxon>
        <taxon>Ascomycota</taxon>
        <taxon>Pezizomycotina</taxon>
        <taxon>Dothideomycetes</taxon>
        <taxon>Pleosporomycetidae</taxon>
        <taxon>Pleosporales</taxon>
        <taxon>Massarineae</taxon>
        <taxon>Periconiaceae</taxon>
        <taxon>Periconia</taxon>
    </lineage>
</organism>
<dbReference type="EMBL" id="KZ805492">
    <property type="protein sequence ID" value="PVH95540.1"/>
    <property type="molecule type" value="Genomic_DNA"/>
</dbReference>